<reference evidence="2" key="1">
    <citation type="submission" date="2020-12" db="EMBL/GenBank/DDBJ databases">
        <authorList>
            <person name="Iha C."/>
        </authorList>
    </citation>
    <scope>NUCLEOTIDE SEQUENCE</scope>
</reference>
<comment type="caution">
    <text evidence="2">The sequence shown here is derived from an EMBL/GenBank/DDBJ whole genome shotgun (WGS) entry which is preliminary data.</text>
</comment>
<keyword evidence="3" id="KW-1185">Reference proteome</keyword>
<dbReference type="AlphaFoldDB" id="A0A8S1IPN1"/>
<dbReference type="Proteomes" id="UP000708148">
    <property type="component" value="Unassembled WGS sequence"/>
</dbReference>
<feature type="region of interest" description="Disordered" evidence="1">
    <location>
        <begin position="1"/>
        <end position="20"/>
    </location>
</feature>
<proteinExistence type="predicted"/>
<gene>
    <name evidence="2" type="ORF">OSTQU699_LOCUS950</name>
</gene>
<organism evidence="2 3">
    <name type="scientific">Ostreobium quekettii</name>
    <dbReference type="NCBI Taxonomy" id="121088"/>
    <lineage>
        <taxon>Eukaryota</taxon>
        <taxon>Viridiplantae</taxon>
        <taxon>Chlorophyta</taxon>
        <taxon>core chlorophytes</taxon>
        <taxon>Ulvophyceae</taxon>
        <taxon>TCBD clade</taxon>
        <taxon>Bryopsidales</taxon>
        <taxon>Ostreobineae</taxon>
        <taxon>Ostreobiaceae</taxon>
        <taxon>Ostreobium</taxon>
    </lineage>
</organism>
<dbReference type="EMBL" id="CAJHUC010000362">
    <property type="protein sequence ID" value="CAD7695589.1"/>
    <property type="molecule type" value="Genomic_DNA"/>
</dbReference>
<protein>
    <submittedName>
        <fullName evidence="2">Uncharacterized protein</fullName>
    </submittedName>
</protein>
<evidence type="ECO:0000313" key="3">
    <source>
        <dbReference type="Proteomes" id="UP000708148"/>
    </source>
</evidence>
<accession>A0A8S1IPN1</accession>
<evidence type="ECO:0000313" key="2">
    <source>
        <dbReference type="EMBL" id="CAD7695589.1"/>
    </source>
</evidence>
<evidence type="ECO:0000256" key="1">
    <source>
        <dbReference type="SAM" id="MobiDB-lite"/>
    </source>
</evidence>
<sequence length="119" mass="12598">MAAEFEQAGRSQLDPEAPSHPKNYVVSSLCSPASSANCKAHSSMTSPTIWEQQEDGNNSLLAAADQQPLRLGLTVVTITCTGIHNAASACSSCLVASYPAIKHLWRTQTTATLRPICLA</sequence>
<name>A0A8S1IPN1_9CHLO</name>